<dbReference type="Proteomes" id="UP001304300">
    <property type="component" value="Chromosome"/>
</dbReference>
<evidence type="ECO:0000256" key="4">
    <source>
        <dbReference type="PROSITE-ProRule" id="PRU00433"/>
    </source>
</evidence>
<keyword evidence="3 4" id="KW-0408">Iron</keyword>
<dbReference type="EMBL" id="CP136920">
    <property type="protein sequence ID" value="WOO43647.1"/>
    <property type="molecule type" value="Genomic_DNA"/>
</dbReference>
<sequence>MRYFIAILIFVIVATVSILGFRQDKFTQTPIWVFPDMDIQARYEPQGKNEFYANQMDDRPIVPGTVQRGYGWEKKQVFSGDYQWDVIDNPSMYSGKKENGDWYEGFPVEVTPALLQSGKEKYDIFCLVCHGDTGDGNGITKKYGMAATPSYHTDVLRSMPEGEIFNTITNGKNLMGAYGMKLNPEERWAVIAYVRALQLAGNATVEDVPQQNRRDLGL</sequence>
<protein>
    <submittedName>
        <fullName evidence="6">Cytochrome c</fullName>
    </submittedName>
</protein>
<dbReference type="PROSITE" id="PS51007">
    <property type="entry name" value="CYTC"/>
    <property type="match status" value="1"/>
</dbReference>
<dbReference type="SUPFAM" id="SSF46626">
    <property type="entry name" value="Cytochrome c"/>
    <property type="match status" value="1"/>
</dbReference>
<feature type="domain" description="Cytochrome c" evidence="5">
    <location>
        <begin position="113"/>
        <end position="198"/>
    </location>
</feature>
<evidence type="ECO:0000256" key="1">
    <source>
        <dbReference type="ARBA" id="ARBA00022617"/>
    </source>
</evidence>
<evidence type="ECO:0000259" key="5">
    <source>
        <dbReference type="PROSITE" id="PS51007"/>
    </source>
</evidence>
<keyword evidence="1 4" id="KW-0349">Heme</keyword>
<evidence type="ECO:0000256" key="3">
    <source>
        <dbReference type="ARBA" id="ARBA00023004"/>
    </source>
</evidence>
<evidence type="ECO:0000313" key="6">
    <source>
        <dbReference type="EMBL" id="WOO43647.1"/>
    </source>
</evidence>
<organism evidence="6 7">
    <name type="scientific">Rubellicoccus peritrichatus</name>
    <dbReference type="NCBI Taxonomy" id="3080537"/>
    <lineage>
        <taxon>Bacteria</taxon>
        <taxon>Pseudomonadati</taxon>
        <taxon>Verrucomicrobiota</taxon>
        <taxon>Opitutia</taxon>
        <taxon>Puniceicoccales</taxon>
        <taxon>Cerasicoccaceae</taxon>
        <taxon>Rubellicoccus</taxon>
    </lineage>
</organism>
<dbReference type="InterPro" id="IPR009056">
    <property type="entry name" value="Cyt_c-like_dom"/>
</dbReference>
<name>A0AAQ3LE00_9BACT</name>
<dbReference type="PANTHER" id="PTHR40394:SF2">
    <property type="entry name" value="QUINOL:CYTOCHROME C OXIDOREDUCTASE MEMBRANE PROTEIN"/>
    <property type="match status" value="1"/>
</dbReference>
<dbReference type="PANTHER" id="PTHR40394">
    <property type="entry name" value="LIPOPROTEIN-RELATED"/>
    <property type="match status" value="1"/>
</dbReference>
<gene>
    <name evidence="6" type="ORF">RZN69_11155</name>
</gene>
<evidence type="ECO:0000256" key="2">
    <source>
        <dbReference type="ARBA" id="ARBA00022723"/>
    </source>
</evidence>
<keyword evidence="2 4" id="KW-0479">Metal-binding</keyword>
<dbReference type="GO" id="GO:0020037">
    <property type="term" value="F:heme binding"/>
    <property type="evidence" value="ECO:0007669"/>
    <property type="project" value="InterPro"/>
</dbReference>
<keyword evidence="7" id="KW-1185">Reference proteome</keyword>
<accession>A0AAQ3LE00</accession>
<reference evidence="6 7" key="1">
    <citation type="submission" date="2023-10" db="EMBL/GenBank/DDBJ databases">
        <title>Rubellicoccus peritrichatus gen. nov., sp. nov., isolated from an algae of coral reef tank.</title>
        <authorList>
            <person name="Luo J."/>
        </authorList>
    </citation>
    <scope>NUCLEOTIDE SEQUENCE [LARGE SCALE GENOMIC DNA]</scope>
    <source>
        <strain evidence="6 7">CR14</strain>
    </source>
</reference>
<dbReference type="KEGG" id="puo:RZN69_11155"/>
<dbReference type="GO" id="GO:0009055">
    <property type="term" value="F:electron transfer activity"/>
    <property type="evidence" value="ECO:0007669"/>
    <property type="project" value="InterPro"/>
</dbReference>
<proteinExistence type="predicted"/>
<evidence type="ECO:0000313" key="7">
    <source>
        <dbReference type="Proteomes" id="UP001304300"/>
    </source>
</evidence>
<dbReference type="AlphaFoldDB" id="A0AAQ3LE00"/>
<dbReference type="GO" id="GO:0046872">
    <property type="term" value="F:metal ion binding"/>
    <property type="evidence" value="ECO:0007669"/>
    <property type="project" value="UniProtKB-KW"/>
</dbReference>
<dbReference type="InterPro" id="IPR036909">
    <property type="entry name" value="Cyt_c-like_dom_sf"/>
</dbReference>
<dbReference type="Pfam" id="PF13442">
    <property type="entry name" value="Cytochrome_CBB3"/>
    <property type="match status" value="1"/>
</dbReference>
<dbReference type="RefSeq" id="WP_317836226.1">
    <property type="nucleotide sequence ID" value="NZ_CP136920.1"/>
</dbReference>
<dbReference type="Gene3D" id="1.10.760.10">
    <property type="entry name" value="Cytochrome c-like domain"/>
    <property type="match status" value="1"/>
</dbReference>